<evidence type="ECO:0000313" key="3">
    <source>
        <dbReference type="Proteomes" id="UP000198951"/>
    </source>
</evidence>
<dbReference type="EMBL" id="FNRD01000015">
    <property type="protein sequence ID" value="SEB02204.1"/>
    <property type="molecule type" value="Genomic_DNA"/>
</dbReference>
<feature type="chain" id="PRO_5011788320" description="Secreted protein" evidence="1">
    <location>
        <begin position="25"/>
        <end position="87"/>
    </location>
</feature>
<gene>
    <name evidence="2" type="ORF">SAMN05443667_115107</name>
</gene>
<evidence type="ECO:0000313" key="2">
    <source>
        <dbReference type="EMBL" id="SEB02204.1"/>
    </source>
</evidence>
<organism evidence="2 3">
    <name type="scientific">Flavobacterium gillisiae</name>
    <dbReference type="NCBI Taxonomy" id="150146"/>
    <lineage>
        <taxon>Bacteria</taxon>
        <taxon>Pseudomonadati</taxon>
        <taxon>Bacteroidota</taxon>
        <taxon>Flavobacteriia</taxon>
        <taxon>Flavobacteriales</taxon>
        <taxon>Flavobacteriaceae</taxon>
        <taxon>Flavobacterium</taxon>
    </lineage>
</organism>
<evidence type="ECO:0008006" key="4">
    <source>
        <dbReference type="Google" id="ProtNLM"/>
    </source>
</evidence>
<dbReference type="OrthoDB" id="1361672at2"/>
<feature type="signal peptide" evidence="1">
    <location>
        <begin position="1"/>
        <end position="24"/>
    </location>
</feature>
<protein>
    <recommendedName>
        <fullName evidence="4">Secreted protein</fullName>
    </recommendedName>
</protein>
<dbReference type="Proteomes" id="UP000198951">
    <property type="component" value="Unassembled WGS sequence"/>
</dbReference>
<evidence type="ECO:0000256" key="1">
    <source>
        <dbReference type="SAM" id="SignalP"/>
    </source>
</evidence>
<dbReference type="InterPro" id="IPR045391">
    <property type="entry name" value="DUF6520"/>
</dbReference>
<keyword evidence="1" id="KW-0732">Signal</keyword>
<dbReference type="Pfam" id="PF20130">
    <property type="entry name" value="DUF6520"/>
    <property type="match status" value="1"/>
</dbReference>
<name>A0A1H4FY40_9FLAO</name>
<dbReference type="AlphaFoldDB" id="A0A1H4FY40"/>
<sequence length="87" mass="9142">MKTNFSKMGFPIAVVVFAIAGAFANNVSSSNLSSTIDVNGHLPASCEQTNVKCSTAPNPLMCTSSGQQLYRLNAAGTDCPDVLFKKI</sequence>
<keyword evidence="3" id="KW-1185">Reference proteome</keyword>
<accession>A0A1H4FY40</accession>
<proteinExistence type="predicted"/>
<dbReference type="RefSeq" id="WP_091093369.1">
    <property type="nucleotide sequence ID" value="NZ_FNRD01000015.1"/>
</dbReference>
<reference evidence="3" key="1">
    <citation type="submission" date="2016-10" db="EMBL/GenBank/DDBJ databases">
        <authorList>
            <person name="Varghese N."/>
            <person name="Submissions S."/>
        </authorList>
    </citation>
    <scope>NUCLEOTIDE SEQUENCE [LARGE SCALE GENOMIC DNA]</scope>
    <source>
        <strain evidence="3">DSM 22376</strain>
    </source>
</reference>